<dbReference type="RefSeq" id="XP_008614066.1">
    <property type="nucleotide sequence ID" value="XM_008615844.1"/>
</dbReference>
<dbReference type="PANTHER" id="PTHR13663">
    <property type="entry name" value="SIMILAR TO RIKEN CDNA 6430548M08"/>
    <property type="match status" value="1"/>
</dbReference>
<dbReference type="AlphaFoldDB" id="T0QG45"/>
<dbReference type="InterPro" id="IPR027267">
    <property type="entry name" value="AH/BAR_dom_sf"/>
</dbReference>
<dbReference type="STRING" id="1156394.T0QG45"/>
<proteinExistence type="predicted"/>
<dbReference type="InParanoid" id="T0QG45"/>
<reference evidence="1 2" key="1">
    <citation type="submission" date="2012-04" db="EMBL/GenBank/DDBJ databases">
        <title>The Genome Sequence of Saprolegnia declina VS20.</title>
        <authorList>
            <consortium name="The Broad Institute Genome Sequencing Platform"/>
            <person name="Russ C."/>
            <person name="Nusbaum C."/>
            <person name="Tyler B."/>
            <person name="van West P."/>
            <person name="Dieguez-Uribeondo J."/>
            <person name="de Bruijn I."/>
            <person name="Tripathy S."/>
            <person name="Jiang R."/>
            <person name="Young S.K."/>
            <person name="Zeng Q."/>
            <person name="Gargeya S."/>
            <person name="Fitzgerald M."/>
            <person name="Haas B."/>
            <person name="Abouelleil A."/>
            <person name="Alvarado L."/>
            <person name="Arachchi H.M."/>
            <person name="Berlin A."/>
            <person name="Chapman S.B."/>
            <person name="Goldberg J."/>
            <person name="Griggs A."/>
            <person name="Gujja S."/>
            <person name="Hansen M."/>
            <person name="Howarth C."/>
            <person name="Imamovic A."/>
            <person name="Larimer J."/>
            <person name="McCowen C."/>
            <person name="Montmayeur A."/>
            <person name="Murphy C."/>
            <person name="Neiman D."/>
            <person name="Pearson M."/>
            <person name="Priest M."/>
            <person name="Roberts A."/>
            <person name="Saif S."/>
            <person name="Shea T."/>
            <person name="Sisk P."/>
            <person name="Sykes S."/>
            <person name="Wortman J."/>
            <person name="Nusbaum C."/>
            <person name="Birren B."/>
        </authorList>
    </citation>
    <scope>NUCLEOTIDE SEQUENCE [LARGE SCALE GENOMIC DNA]</scope>
    <source>
        <strain evidence="1 2">VS20</strain>
    </source>
</reference>
<name>T0QG45_SAPDV</name>
<dbReference type="PANTHER" id="PTHR13663:SF2">
    <property type="entry name" value="SIMILAR TO RIKEN CDNA 6430548M08"/>
    <property type="match status" value="1"/>
</dbReference>
<evidence type="ECO:0000313" key="2">
    <source>
        <dbReference type="Proteomes" id="UP000030762"/>
    </source>
</evidence>
<sequence length="586" mass="66868">MEALLADEENQSRRTFCQLSFGTIYDNAERGQTSVSNLLHFFERQSAAQRKHAETMLEYVNDVFKPTETNGIGELPAYEEQGTSIKRTLGQLQQYALALHTQQLVWTQVVDEHVTRPLSSLQSASSSYIQTLENEIVRVNEEYSMVQAMQIKVNDAFTEAKRHVADAKAQQRRALHEIGVPSFELQRLAARVTKCERALREANEEKVATKKLLLAKIIARDEMAMAVSVAYQRAEEERMDQIASCLKMWVSVERDQLKFREAQLRAMDELTTRLDRSADLQLLIHNRQNPDNLHFQGKALSILEWHWERELPQAATTTTDDPLDEDELDAATITAAAPSLPSVQDSLSRLFESIVLPDEGDEVELPPGFFDDIGQWCATHDGRLEFVKTLNRQRSVDTKLYHVGCFRHLVACFDVFFDACAAQDDVKAAKTAMMLAATFYHVPIEHRDAASAVDDEGHHRIERKYVQEDIKHHVIWRNAKFWEKALLLAIGEELHKAPQEVPWEELPTNVPRSHGVFTREEAVSLVHNIVFGQLGSFTLSMLELDVPIEDIRHFIETMCDAHELTEDQRFILRANLRDIVLKGSSL</sequence>
<dbReference type="Gene3D" id="1.20.1270.60">
    <property type="entry name" value="Arfaptin homology (AH) domain/BAR domain"/>
    <property type="match status" value="1"/>
</dbReference>
<dbReference type="Proteomes" id="UP000030762">
    <property type="component" value="Unassembled WGS sequence"/>
</dbReference>
<keyword evidence="2" id="KW-1185">Reference proteome</keyword>
<dbReference type="VEuPathDB" id="FungiDB:SDRG_09884"/>
<dbReference type="OrthoDB" id="6268344at2759"/>
<dbReference type="SUPFAM" id="SSF103657">
    <property type="entry name" value="BAR/IMD domain-like"/>
    <property type="match status" value="1"/>
</dbReference>
<dbReference type="eggNOG" id="ENOG502QRIJ">
    <property type="taxonomic scope" value="Eukaryota"/>
</dbReference>
<evidence type="ECO:0000313" key="1">
    <source>
        <dbReference type="EMBL" id="EQC32565.1"/>
    </source>
</evidence>
<dbReference type="GeneID" id="19950611"/>
<organism evidence="1 2">
    <name type="scientific">Saprolegnia diclina (strain VS20)</name>
    <dbReference type="NCBI Taxonomy" id="1156394"/>
    <lineage>
        <taxon>Eukaryota</taxon>
        <taxon>Sar</taxon>
        <taxon>Stramenopiles</taxon>
        <taxon>Oomycota</taxon>
        <taxon>Saprolegniomycetes</taxon>
        <taxon>Saprolegniales</taxon>
        <taxon>Saprolegniaceae</taxon>
        <taxon>Saprolegnia</taxon>
    </lineage>
</organism>
<dbReference type="InterPro" id="IPR039872">
    <property type="entry name" value="KIAA0513"/>
</dbReference>
<accession>T0QG45</accession>
<dbReference type="EMBL" id="JH767163">
    <property type="protein sequence ID" value="EQC32565.1"/>
    <property type="molecule type" value="Genomic_DNA"/>
</dbReference>
<evidence type="ECO:0008006" key="3">
    <source>
        <dbReference type="Google" id="ProtNLM"/>
    </source>
</evidence>
<protein>
    <recommendedName>
        <fullName evidence="3">SBF1/SBF2 domain-containing protein</fullName>
    </recommendedName>
</protein>
<dbReference type="OMA" id="ADEENHW"/>
<gene>
    <name evidence="1" type="ORF">SDRG_09884</name>
</gene>